<dbReference type="AlphaFoldDB" id="A0A9D1I6E9"/>
<dbReference type="Proteomes" id="UP000824089">
    <property type="component" value="Unassembled WGS sequence"/>
</dbReference>
<reference evidence="2" key="1">
    <citation type="submission" date="2020-10" db="EMBL/GenBank/DDBJ databases">
        <authorList>
            <person name="Gilroy R."/>
        </authorList>
    </citation>
    <scope>NUCLEOTIDE SEQUENCE</scope>
    <source>
        <strain evidence="2">CHK195-4489</strain>
    </source>
</reference>
<evidence type="ECO:0000313" key="2">
    <source>
        <dbReference type="EMBL" id="HIU28889.1"/>
    </source>
</evidence>
<organism evidence="2 3">
    <name type="scientific">Candidatus Egerieisoma faecipullorum</name>
    <dbReference type="NCBI Taxonomy" id="2840963"/>
    <lineage>
        <taxon>Bacteria</taxon>
        <taxon>Bacillati</taxon>
        <taxon>Bacillota</taxon>
        <taxon>Clostridia</taxon>
        <taxon>Eubacteriales</taxon>
        <taxon>Clostridiaceae</taxon>
        <taxon>Clostridiaceae incertae sedis</taxon>
        <taxon>Candidatus Egerieisoma</taxon>
    </lineage>
</organism>
<dbReference type="PROSITE" id="PS51464">
    <property type="entry name" value="SIS"/>
    <property type="match status" value="1"/>
</dbReference>
<dbReference type="InterPro" id="IPR001347">
    <property type="entry name" value="SIS_dom"/>
</dbReference>
<dbReference type="InterPro" id="IPR046348">
    <property type="entry name" value="SIS_dom_sf"/>
</dbReference>
<dbReference type="PANTHER" id="PTHR30390">
    <property type="entry name" value="SEDOHEPTULOSE 7-PHOSPHATE ISOMERASE / DNAA INITIATOR-ASSOCIATING FACTOR FOR REPLICATION INITIATION"/>
    <property type="match status" value="1"/>
</dbReference>
<dbReference type="EMBL" id="DVMM01000021">
    <property type="protein sequence ID" value="HIU28889.1"/>
    <property type="molecule type" value="Genomic_DNA"/>
</dbReference>
<dbReference type="GO" id="GO:0097367">
    <property type="term" value="F:carbohydrate derivative binding"/>
    <property type="evidence" value="ECO:0007669"/>
    <property type="project" value="InterPro"/>
</dbReference>
<proteinExistence type="predicted"/>
<feature type="domain" description="SIS" evidence="1">
    <location>
        <begin position="33"/>
        <end position="213"/>
    </location>
</feature>
<gene>
    <name evidence="2" type="ORF">IAD50_01180</name>
</gene>
<evidence type="ECO:0000313" key="3">
    <source>
        <dbReference type="Proteomes" id="UP000824089"/>
    </source>
</evidence>
<dbReference type="InterPro" id="IPR035461">
    <property type="entry name" value="GmhA/DiaA"/>
</dbReference>
<dbReference type="CDD" id="cd05006">
    <property type="entry name" value="SIS_GmhA"/>
    <property type="match status" value="1"/>
</dbReference>
<comment type="caution">
    <text evidence="2">The sequence shown here is derived from an EMBL/GenBank/DDBJ whole genome shotgun (WGS) entry which is preliminary data.</text>
</comment>
<dbReference type="Gene3D" id="3.40.50.10490">
    <property type="entry name" value="Glucose-6-phosphate isomerase like protein, domain 1"/>
    <property type="match status" value="1"/>
</dbReference>
<evidence type="ECO:0000259" key="1">
    <source>
        <dbReference type="PROSITE" id="PS51464"/>
    </source>
</evidence>
<reference evidence="2" key="2">
    <citation type="journal article" date="2021" name="PeerJ">
        <title>Extensive microbial diversity within the chicken gut microbiome revealed by metagenomics and culture.</title>
        <authorList>
            <person name="Gilroy R."/>
            <person name="Ravi A."/>
            <person name="Getino M."/>
            <person name="Pursley I."/>
            <person name="Horton D.L."/>
            <person name="Alikhan N.F."/>
            <person name="Baker D."/>
            <person name="Gharbi K."/>
            <person name="Hall N."/>
            <person name="Watson M."/>
            <person name="Adriaenssens E.M."/>
            <person name="Foster-Nyarko E."/>
            <person name="Jarju S."/>
            <person name="Secka A."/>
            <person name="Antonio M."/>
            <person name="Oren A."/>
            <person name="Chaudhuri R.R."/>
            <person name="La Ragione R."/>
            <person name="Hildebrand F."/>
            <person name="Pallen M.J."/>
        </authorList>
    </citation>
    <scope>NUCLEOTIDE SEQUENCE</scope>
    <source>
        <strain evidence="2">CHK195-4489</strain>
    </source>
</reference>
<dbReference type="Pfam" id="PF13580">
    <property type="entry name" value="SIS_2"/>
    <property type="match status" value="2"/>
</dbReference>
<protein>
    <submittedName>
        <fullName evidence="2">SIS domain-containing protein</fullName>
    </submittedName>
</protein>
<name>A0A9D1I6E9_9CLOT</name>
<dbReference type="InterPro" id="IPR050099">
    <property type="entry name" value="SIS_GmhA/DiaA_subfam"/>
</dbReference>
<dbReference type="GO" id="GO:1901135">
    <property type="term" value="P:carbohydrate derivative metabolic process"/>
    <property type="evidence" value="ECO:0007669"/>
    <property type="project" value="InterPro"/>
</dbReference>
<accession>A0A9D1I6E9</accession>
<dbReference type="SUPFAM" id="SSF53697">
    <property type="entry name" value="SIS domain"/>
    <property type="match status" value="1"/>
</dbReference>
<sequence length="213" mass="22957">MKQTTIDILDRLAERYPALAPLHVNIFEAFQTICKAYNNGGVLYVCGNGGSAADAEHIVGELMKSFRKKRPADAKIQESLTQMFGETGRILGETLEGGLPAISLCSHVSLKSAVANDTDPANIYAQQLFSLGRAGDCLIAISTSGNAENCVRAAMIAKLTGMKTIALTGEKGGRLKEIAEVTISVPEHETYAVQELHLPVYHCLCAMLEEELF</sequence>